<evidence type="ECO:0000313" key="4">
    <source>
        <dbReference type="Proteomes" id="UP000708298"/>
    </source>
</evidence>
<reference evidence="3" key="1">
    <citation type="journal article" date="2021" name="Microorganisms">
        <title>Acidisoma silvae sp. nov. and Acidisomacellulosilytica sp. nov., Two Acidophilic Bacteria Isolated from Decaying Wood, Hydrolyzing Cellulose and Producing Poly-3-hydroxybutyrate.</title>
        <authorList>
            <person name="Mieszkin S."/>
            <person name="Pouder E."/>
            <person name="Uroz S."/>
            <person name="Simon-Colin C."/>
            <person name="Alain K."/>
        </authorList>
    </citation>
    <scope>NUCLEOTIDE SEQUENCE</scope>
    <source>
        <strain evidence="3">HW T2.11</strain>
    </source>
</reference>
<protein>
    <submittedName>
        <fullName evidence="3">AsmA family protein</fullName>
    </submittedName>
</protein>
<reference evidence="3" key="2">
    <citation type="submission" date="2021-01" db="EMBL/GenBank/DDBJ databases">
        <authorList>
            <person name="Mieszkin S."/>
            <person name="Pouder E."/>
            <person name="Alain K."/>
        </authorList>
    </citation>
    <scope>NUCLEOTIDE SEQUENCE</scope>
    <source>
        <strain evidence="3">HW T2.11</strain>
    </source>
</reference>
<organism evidence="3 4">
    <name type="scientific">Acidisoma silvae</name>
    <dbReference type="NCBI Taxonomy" id="2802396"/>
    <lineage>
        <taxon>Bacteria</taxon>
        <taxon>Pseudomonadati</taxon>
        <taxon>Pseudomonadota</taxon>
        <taxon>Alphaproteobacteria</taxon>
        <taxon>Acetobacterales</taxon>
        <taxon>Acidocellaceae</taxon>
        <taxon>Acidisoma</taxon>
    </lineage>
</organism>
<dbReference type="Proteomes" id="UP000708298">
    <property type="component" value="Unassembled WGS sequence"/>
</dbReference>
<dbReference type="Pfam" id="PF05170">
    <property type="entry name" value="AsmA"/>
    <property type="match status" value="1"/>
</dbReference>
<dbReference type="AlphaFoldDB" id="A0A964DZ19"/>
<keyword evidence="1" id="KW-1133">Transmembrane helix</keyword>
<dbReference type="RefSeq" id="WP_227321611.1">
    <property type="nucleotide sequence ID" value="NZ_JAESVB010000004.1"/>
</dbReference>
<evidence type="ECO:0000313" key="3">
    <source>
        <dbReference type="EMBL" id="MCB8875970.1"/>
    </source>
</evidence>
<dbReference type="GO" id="GO:0005886">
    <property type="term" value="C:plasma membrane"/>
    <property type="evidence" value="ECO:0007669"/>
    <property type="project" value="TreeGrafter"/>
</dbReference>
<keyword evidence="1" id="KW-0472">Membrane</keyword>
<gene>
    <name evidence="3" type="ORF">ASILVAE211_12325</name>
</gene>
<keyword evidence="4" id="KW-1185">Reference proteome</keyword>
<dbReference type="GO" id="GO:0090313">
    <property type="term" value="P:regulation of protein targeting to membrane"/>
    <property type="evidence" value="ECO:0007669"/>
    <property type="project" value="TreeGrafter"/>
</dbReference>
<accession>A0A964DZ19</accession>
<comment type="caution">
    <text evidence="3">The sequence shown here is derived from an EMBL/GenBank/DDBJ whole genome shotgun (WGS) entry which is preliminary data.</text>
</comment>
<evidence type="ECO:0000259" key="2">
    <source>
        <dbReference type="Pfam" id="PF05170"/>
    </source>
</evidence>
<feature type="domain" description="AsmA" evidence="2">
    <location>
        <begin position="13"/>
        <end position="549"/>
    </location>
</feature>
<feature type="transmembrane region" description="Helical" evidence="1">
    <location>
        <begin position="9"/>
        <end position="29"/>
    </location>
</feature>
<dbReference type="EMBL" id="JAESVB010000004">
    <property type="protein sequence ID" value="MCB8875970.1"/>
    <property type="molecule type" value="Genomic_DNA"/>
</dbReference>
<name>A0A964DZ19_9PROT</name>
<proteinExistence type="predicted"/>
<dbReference type="PANTHER" id="PTHR30441:SF9">
    <property type="entry name" value="ASMA FAMILY PROTEIN YHJG"/>
    <property type="match status" value="1"/>
</dbReference>
<dbReference type="InterPro" id="IPR052894">
    <property type="entry name" value="AsmA-related"/>
</dbReference>
<dbReference type="PANTHER" id="PTHR30441">
    <property type="entry name" value="DUF748 DOMAIN-CONTAINING PROTEIN"/>
    <property type="match status" value="1"/>
</dbReference>
<dbReference type="InterPro" id="IPR007844">
    <property type="entry name" value="AsmA"/>
</dbReference>
<keyword evidence="1" id="KW-0812">Transmembrane</keyword>
<sequence length="677" mass="70412">MTRRGGTKLGLFLGIPVVIIVLVILFWDWDWFIPIVDSQASAQIGRPVTIAHLHVKLGRTTRIVADDVVVANPHGFASDVPPLARIAHLGIDLDVMYYIHHRIISVPLIDVNGPQMEVRGLADGSNNYTLAMKKAAPPKPGQTPSPAPKLGDITIENGQLHAQIAKMRTDFTAQIQTKPAEGVVADQGQKTEVSADAKGTYTGQPITASLITGAILTVTDKEKPFPLSLKIANGLTHVSLAGTVQDPLAFAGTDLNLDLSGANMADLYHLTGIPIPDTPPYRISGKLNYETATQRIRFDDFRGIVGHTDIEGTIAEKPQGGDGGKKPDVTMALASRNVDLADLSGFLGGKPGRTTAKTAKTTATGGKILPMTPINLPKLNAANIHLTYNGHHIEGRSIPMDSLIVAMDLVDGAITLHPIIFTIGKGRVQGDISVAPASESRVALKADVHFDNVDLSRIMASTHAFKGAGAIGGRATIDGTGNSVATLLGGGNGGLALYMAGGNLSALLIDLSGLEFGKAILSALGVPSQTNVDCMITDFALNHGLVTTRAMLIDTGEALIGGSGTANLATEALKFEIETRSKHFSVGNLPAPIEIGGTFGKPSIGIGVVPLIARGGVAAALGFLAAPLAILPTIDFGVGDPHKCGELVAEVKSQVARGKPGQAVPGATIKGLPSGKK</sequence>
<evidence type="ECO:0000256" key="1">
    <source>
        <dbReference type="SAM" id="Phobius"/>
    </source>
</evidence>